<gene>
    <name evidence="4" type="ORF">KVG22_09085</name>
</gene>
<dbReference type="InterPro" id="IPR021814">
    <property type="entry name" value="DUF3394"/>
</dbReference>
<keyword evidence="2" id="KW-0472">Membrane</keyword>
<dbReference type="PANTHER" id="PTHR43849:SF2">
    <property type="entry name" value="BLL3936 PROTEIN"/>
    <property type="match status" value="1"/>
</dbReference>
<keyword evidence="1" id="KW-1003">Cell membrane</keyword>
<feature type="transmembrane region" description="Helical" evidence="2">
    <location>
        <begin position="81"/>
        <end position="99"/>
    </location>
</feature>
<feature type="transmembrane region" description="Helical" evidence="2">
    <location>
        <begin position="479"/>
        <end position="498"/>
    </location>
</feature>
<comment type="subcellular location">
    <subcellularLocation>
        <location evidence="1">Cell inner membrane</location>
        <topology evidence="1">Multi-pass membrane protein</topology>
    </subcellularLocation>
</comment>
<dbReference type="InterPro" id="IPR011853">
    <property type="entry name" value="TRAP_DctM-Dct_fused"/>
</dbReference>
<keyword evidence="1" id="KW-0813">Transport</keyword>
<evidence type="ECO:0000313" key="4">
    <source>
        <dbReference type="EMBL" id="MBY8916740.1"/>
    </source>
</evidence>
<protein>
    <submittedName>
        <fullName evidence="4">TRAP transporter permease</fullName>
    </submittedName>
</protein>
<dbReference type="RefSeq" id="WP_223004935.1">
    <property type="nucleotide sequence ID" value="NZ_JAHSQO010000003.1"/>
</dbReference>
<organism evidence="4 5">
    <name type="scientific">Nitratireductor rhodophyticola</name>
    <dbReference type="NCBI Taxonomy" id="2854036"/>
    <lineage>
        <taxon>Bacteria</taxon>
        <taxon>Pseudomonadati</taxon>
        <taxon>Pseudomonadota</taxon>
        <taxon>Alphaproteobacteria</taxon>
        <taxon>Hyphomicrobiales</taxon>
        <taxon>Phyllobacteriaceae</taxon>
        <taxon>Nitratireductor</taxon>
    </lineage>
</organism>
<feature type="transmembrane region" description="Helical" evidence="2">
    <location>
        <begin position="690"/>
        <end position="712"/>
    </location>
</feature>
<comment type="function">
    <text evidence="1">Part of the tripartite ATP-independent periplasmic (TRAP) transport system.</text>
</comment>
<sequence>MVTKPDNTQKSTAPLNEDELQDLVASADTGARDPAGTAGYIIAGVALCWSLFQLYIASPLPFMLSSATGLSLVFNSAQSRAIHLAFGLFLAFMAFPALSSSPRDRIPVSDWVLAILAACCALYIFVFYHALAQRPGLPITQDLVVAGIGMVLLLEAARRALGPPLAIVAIVFLAYVFFGSSALLPDVIRWGGASFGRAMEQMWLSPNGVFGVALGVSSAFVFLFVLFGSMLDRAGAGNFFIKLAFALLGHLRGGPAKAAVLASMMTGLISGSSIANVVTTGTFTVPLMKRVGFSPEKAGSVEVASSVNGQIMPPVMGAAAFLMVEYVGIPYLQVIKHAFLPAVVSYIALLYLVHLEAVKNDLPVLEKRETHPAMIALMRSGIVIASIVILLGAIYYAINFIKFVLPGLSGPVLMLALLVSYLALIWYASKSPDLELDDPNAPVVELPIAREVIKTGLHYLLPLFVLVWSLMVERKSPGLSAFYAVLLLIVIIVTQKPLKALFRGLQSAEQRAAFKEGFDDLVVGLILGARNMIGIACATAAAGIIVGTVTLTGIGQVMAEFVELLSGGNIFLILVFTALISLVLGMGLPTTANYIVVSSLMAPVIVELGAANGVLIPLIAAHMFVFYFGIMADVTPPVGLASFAAAAVSGGDPIKTGFTAFFYSLRTVLLPFIFVFNTDLLLIDVSWFEAVWVTLQATVAMLIFAAATQGFFMARNRWWESIALLLVTFMLLRPGFFLDLVQPPYITTEPAKIFEAVAEEPDDAEIRFTIRGPNFDDPDQMDERTMAFNLGAAGESGESRFEAATGLVAQIDGEQVLLEEPFDMNSLAGKTLSSLDFYADEPVRITAVEVSNEGRMPREIFYLPAALLLVLVMFFQRRRGGTLAGNPKAGAPRSAEA</sequence>
<evidence type="ECO:0000313" key="5">
    <source>
        <dbReference type="Proteomes" id="UP000777661"/>
    </source>
</evidence>
<keyword evidence="2" id="KW-0812">Transmembrane</keyword>
<feature type="transmembrane region" description="Helical" evidence="2">
    <location>
        <begin position="860"/>
        <end position="876"/>
    </location>
</feature>
<evidence type="ECO:0000259" key="3">
    <source>
        <dbReference type="Pfam" id="PF06808"/>
    </source>
</evidence>
<dbReference type="Pfam" id="PF06808">
    <property type="entry name" value="DctM"/>
    <property type="match status" value="2"/>
</dbReference>
<dbReference type="InterPro" id="IPR010656">
    <property type="entry name" value="DctM"/>
</dbReference>
<comment type="caution">
    <text evidence="4">The sequence shown here is derived from an EMBL/GenBank/DDBJ whole genome shotgun (WGS) entry which is preliminary data.</text>
</comment>
<dbReference type="PANTHER" id="PTHR43849">
    <property type="entry name" value="BLL3936 PROTEIN"/>
    <property type="match status" value="1"/>
</dbReference>
<feature type="transmembrane region" description="Helical" evidence="2">
    <location>
        <begin position="660"/>
        <end position="683"/>
    </location>
</feature>
<feature type="transmembrane region" description="Helical" evidence="2">
    <location>
        <begin position="532"/>
        <end position="558"/>
    </location>
</feature>
<feature type="transmembrane region" description="Helical" evidence="2">
    <location>
        <begin position="338"/>
        <end position="355"/>
    </location>
</feature>
<proteinExistence type="predicted"/>
<accession>A0ABS7R722</accession>
<feature type="transmembrane region" description="Helical" evidence="2">
    <location>
        <begin position="311"/>
        <end position="331"/>
    </location>
</feature>
<keyword evidence="5" id="KW-1185">Reference proteome</keyword>
<reference evidence="4 5" key="1">
    <citation type="submission" date="2021-06" db="EMBL/GenBank/DDBJ databases">
        <title>Nitratireductor porphyridii sp. nov., isolated from a small marine red alga, Porphyridium purpureum in South Korea.</title>
        <authorList>
            <person name="Kim K.H."/>
            <person name="Kristyanto S."/>
            <person name="Jeon C.O."/>
        </authorList>
    </citation>
    <scope>NUCLEOTIDE SEQUENCE [LARGE SCALE GENOMIC DNA]</scope>
    <source>
        <strain evidence="4 5">R6</strain>
    </source>
</reference>
<feature type="transmembrane region" description="Helical" evidence="2">
    <location>
        <begin position="258"/>
        <end position="278"/>
    </location>
</feature>
<feature type="transmembrane region" description="Helical" evidence="2">
    <location>
        <begin position="410"/>
        <end position="429"/>
    </location>
</feature>
<dbReference type="EMBL" id="JAHSQO010000003">
    <property type="protein sequence ID" value="MBY8916740.1"/>
    <property type="molecule type" value="Genomic_DNA"/>
</dbReference>
<feature type="transmembrane region" description="Helical" evidence="2">
    <location>
        <begin position="594"/>
        <end position="618"/>
    </location>
</feature>
<feature type="transmembrane region" description="Helical" evidence="2">
    <location>
        <begin position="111"/>
        <end position="131"/>
    </location>
</feature>
<keyword evidence="1" id="KW-0997">Cell inner membrane</keyword>
<dbReference type="Pfam" id="PF11874">
    <property type="entry name" value="DUF3394"/>
    <property type="match status" value="1"/>
</dbReference>
<evidence type="ECO:0000256" key="1">
    <source>
        <dbReference type="RuleBase" id="RU369079"/>
    </source>
</evidence>
<feature type="transmembrane region" description="Helical" evidence="2">
    <location>
        <begin position="718"/>
        <end position="738"/>
    </location>
</feature>
<name>A0ABS7R722_9HYPH</name>
<feature type="domain" description="TRAP C4-dicarboxylate transport system permease DctM subunit" evidence="3">
    <location>
        <begin position="148"/>
        <end position="398"/>
    </location>
</feature>
<feature type="transmembrane region" description="Helical" evidence="2">
    <location>
        <begin position="209"/>
        <end position="228"/>
    </location>
</feature>
<dbReference type="Proteomes" id="UP000777661">
    <property type="component" value="Unassembled WGS sequence"/>
</dbReference>
<dbReference type="NCBIfam" id="TIGR02123">
    <property type="entry name" value="TRAP_fused"/>
    <property type="match status" value="1"/>
</dbReference>
<keyword evidence="2" id="KW-1133">Transmembrane helix</keyword>
<feature type="domain" description="TRAP C4-dicarboxylate transport system permease DctM subunit" evidence="3">
    <location>
        <begin position="415"/>
        <end position="685"/>
    </location>
</feature>
<feature type="transmembrane region" description="Helical" evidence="2">
    <location>
        <begin position="143"/>
        <end position="161"/>
    </location>
</feature>
<feature type="transmembrane region" description="Helical" evidence="2">
    <location>
        <begin position="625"/>
        <end position="648"/>
    </location>
</feature>
<evidence type="ECO:0000256" key="2">
    <source>
        <dbReference type="SAM" id="Phobius"/>
    </source>
</evidence>
<feature type="transmembrane region" description="Helical" evidence="2">
    <location>
        <begin position="570"/>
        <end position="588"/>
    </location>
</feature>
<feature type="transmembrane region" description="Helical" evidence="2">
    <location>
        <begin position="38"/>
        <end position="60"/>
    </location>
</feature>
<feature type="transmembrane region" description="Helical" evidence="2">
    <location>
        <begin position="375"/>
        <end position="398"/>
    </location>
</feature>
<feature type="transmembrane region" description="Helical" evidence="2">
    <location>
        <begin position="167"/>
        <end position="188"/>
    </location>
</feature>